<protein>
    <submittedName>
        <fullName evidence="4">Metallo-beta-lactamase family protein</fullName>
    </submittedName>
</protein>
<keyword evidence="5" id="KW-1185">Reference proteome</keyword>
<dbReference type="InterPro" id="IPR022712">
    <property type="entry name" value="Beta_Casp"/>
</dbReference>
<accession>A0AAD1FF43</accession>
<dbReference type="GO" id="GO:0004521">
    <property type="term" value="F:RNA endonuclease activity"/>
    <property type="evidence" value="ECO:0007669"/>
    <property type="project" value="TreeGrafter"/>
</dbReference>
<dbReference type="PANTHER" id="PTHR11203:SF37">
    <property type="entry name" value="INTEGRATOR COMPLEX SUBUNIT 11"/>
    <property type="match status" value="1"/>
</dbReference>
<dbReference type="PANTHER" id="PTHR11203">
    <property type="entry name" value="CLEAVAGE AND POLYADENYLATION SPECIFICITY FACTOR FAMILY MEMBER"/>
    <property type="match status" value="1"/>
</dbReference>
<dbReference type="SUPFAM" id="SSF56281">
    <property type="entry name" value="Metallo-hydrolase/oxidoreductase"/>
    <property type="match status" value="1"/>
</dbReference>
<name>A0AAD1FF43_METFU</name>
<organism evidence="4 5">
    <name type="scientific">Metapseudomonas furukawaii</name>
    <name type="common">Pseudomonas furukawaii</name>
    <dbReference type="NCBI Taxonomy" id="1149133"/>
    <lineage>
        <taxon>Bacteria</taxon>
        <taxon>Pseudomonadati</taxon>
        <taxon>Pseudomonadota</taxon>
        <taxon>Gammaproteobacteria</taxon>
        <taxon>Pseudomonadales</taxon>
        <taxon>Pseudomonadaceae</taxon>
        <taxon>Metapseudomonas</taxon>
    </lineage>
</organism>
<dbReference type="Pfam" id="PF10996">
    <property type="entry name" value="Beta-Casp"/>
    <property type="match status" value="1"/>
</dbReference>
<evidence type="ECO:0000259" key="2">
    <source>
        <dbReference type="SMART" id="SM00849"/>
    </source>
</evidence>
<evidence type="ECO:0000313" key="4">
    <source>
        <dbReference type="EMBL" id="BAU73168.1"/>
    </source>
</evidence>
<dbReference type="Gene3D" id="3.60.15.10">
    <property type="entry name" value="Ribonuclease Z/Hydroxyacylglutathione hydrolase-like"/>
    <property type="match status" value="1"/>
</dbReference>
<dbReference type="KEGG" id="pfuw:KF707C_14800"/>
<evidence type="ECO:0000256" key="1">
    <source>
        <dbReference type="ARBA" id="ARBA00022801"/>
    </source>
</evidence>
<dbReference type="EMBL" id="AP014862">
    <property type="protein sequence ID" value="BAU73168.1"/>
    <property type="molecule type" value="Genomic_DNA"/>
</dbReference>
<dbReference type="InterPro" id="IPR050698">
    <property type="entry name" value="MBL"/>
</dbReference>
<gene>
    <name evidence="4" type="ORF">KF707C_14800</name>
</gene>
<dbReference type="Proteomes" id="UP000218554">
    <property type="component" value="Chromosome"/>
</dbReference>
<dbReference type="InterPro" id="IPR036866">
    <property type="entry name" value="RibonucZ/Hydroxyglut_hydro"/>
</dbReference>
<dbReference type="RefSeq" id="WP_004420882.1">
    <property type="nucleotide sequence ID" value="NZ_AJMR01000069.1"/>
</dbReference>
<dbReference type="InterPro" id="IPR001279">
    <property type="entry name" value="Metallo-B-lactamas"/>
</dbReference>
<evidence type="ECO:0000313" key="5">
    <source>
        <dbReference type="Proteomes" id="UP000218554"/>
    </source>
</evidence>
<dbReference type="InterPro" id="IPR011108">
    <property type="entry name" value="RMMBL"/>
</dbReference>
<dbReference type="Pfam" id="PF00753">
    <property type="entry name" value="Lactamase_B"/>
    <property type="match status" value="1"/>
</dbReference>
<dbReference type="Pfam" id="PF07521">
    <property type="entry name" value="RMMBL"/>
    <property type="match status" value="1"/>
</dbReference>
<dbReference type="SMART" id="SM00849">
    <property type="entry name" value="Lactamase_B"/>
    <property type="match status" value="1"/>
</dbReference>
<evidence type="ECO:0000259" key="3">
    <source>
        <dbReference type="SMART" id="SM01027"/>
    </source>
</evidence>
<feature type="domain" description="Metallo-beta-lactamase" evidence="2">
    <location>
        <begin position="15"/>
        <end position="238"/>
    </location>
</feature>
<dbReference type="Gene3D" id="3.40.50.10890">
    <property type="match status" value="1"/>
</dbReference>
<proteinExistence type="predicted"/>
<dbReference type="CDD" id="cd16295">
    <property type="entry name" value="TTHA0252-CPSF-like_MBL-fold"/>
    <property type="match status" value="1"/>
</dbReference>
<sequence>MGTHLSFLGGAGTVTGSKYLLEHEGRRVLVDCGLFQGYKALRLRNWDSFPIRPHRIDAVVLTHAHLDHSGYLPALVRDGFRGPIYATEATCELAHIMLRDSARLQEEEAEYANRRGYTRHHPAKPLYTEADAERALKLLRPFALHRRHEIVSGMSLLLRPAGHILGASMVELTVGGRRVLFSGDLGRPDDPLMVAPEVVKGADILLVESTYGNRRHPTEDTLTVLADVVNRTALRHGIVVVPSFAVGRAQLLMYLLHRLKQEARIPDLPIYLNSPMATDVTALYQRFHDQHRLTREQCRDVCQVAHFVRTVDESKRLEQMRSPAVIIAGSGMATGGRVLHHLKALAPNERNTILLSGFQAGGTRGALIASGAREVRIHGEDIPIRAEVVALENLSAHADAGEILDWLGGFEHPPRHCFVVHGEPDAADCLRRRISQELGWSVSVAEHRQRVSLDDLYEEED</sequence>
<dbReference type="GO" id="GO:0016787">
    <property type="term" value="F:hydrolase activity"/>
    <property type="evidence" value="ECO:0007669"/>
    <property type="project" value="UniProtKB-KW"/>
</dbReference>
<keyword evidence="1" id="KW-0378">Hydrolase</keyword>
<dbReference type="AlphaFoldDB" id="A0AAD1FF43"/>
<reference evidence="5" key="1">
    <citation type="submission" date="2015-05" db="EMBL/GenBank/DDBJ databases">
        <title>Draft genome sequencing of a biphenyl-degrading bacterium, Pseudomonas balearica KF707 (=NBRC110670).</title>
        <authorList>
            <person name="Kimura N."/>
            <person name="Hirose J."/>
            <person name="Watanabe T."/>
            <person name="Suenaga H."/>
            <person name="Fujihara H."/>
            <person name="Noguchi M."/>
            <person name="Hashimoto M."/>
            <person name="Shimodaira J."/>
            <person name="Tsuchikane K."/>
            <person name="Hosoyama A."/>
            <person name="Yamazoe A."/>
            <person name="Fujita N."/>
            <person name="Furukawa K."/>
        </authorList>
    </citation>
    <scope>NUCLEOTIDE SEQUENCE [LARGE SCALE GENOMIC DNA]</scope>
    <source>
        <strain evidence="5">DSM 10086 / NBRC 110670 / KF707</strain>
    </source>
</reference>
<feature type="domain" description="Beta-Casp" evidence="3">
    <location>
        <begin position="249"/>
        <end position="368"/>
    </location>
</feature>
<dbReference type="SMART" id="SM01027">
    <property type="entry name" value="Beta-Casp"/>
    <property type="match status" value="1"/>
</dbReference>
<reference evidence="4 5" key="2">
    <citation type="journal article" date="2017" name="Int. J. Syst. Evol. Microbiol.">
        <title>Pseudomonas furukawaii sp. nov., a polychlorinated biphenyl-degrading bacterium isolated from biphenyl-contaminated soil in Japan.</title>
        <authorList>
            <person name="Kimura N."/>
            <person name="Watanabe T."/>
            <person name="Suenaga H."/>
            <person name="Fujihara H."/>
            <person name="Futagami T."/>
            <person name="Goto M."/>
            <person name="Hanada S."/>
            <person name="Hirose J."/>
        </authorList>
    </citation>
    <scope>NUCLEOTIDE SEQUENCE [LARGE SCALE GENOMIC DNA]</scope>
    <source>
        <strain evidence="5">DSM 10086 / NBRC 110670 / KF707</strain>
    </source>
</reference>